<evidence type="ECO:0000313" key="5">
    <source>
        <dbReference type="EMBL" id="KAF2872914.1"/>
    </source>
</evidence>
<dbReference type="OrthoDB" id="5204190at2759"/>
<feature type="domain" description="K Homology" evidence="4">
    <location>
        <begin position="202"/>
        <end position="272"/>
    </location>
</feature>
<feature type="compositionally biased region" description="Low complexity" evidence="3">
    <location>
        <begin position="522"/>
        <end position="533"/>
    </location>
</feature>
<dbReference type="PROSITE" id="PS50084">
    <property type="entry name" value="KH_TYPE_1"/>
    <property type="match status" value="3"/>
</dbReference>
<feature type="domain" description="K Homology" evidence="4">
    <location>
        <begin position="309"/>
        <end position="380"/>
    </location>
</feature>
<feature type="compositionally biased region" description="Low complexity" evidence="3">
    <location>
        <begin position="398"/>
        <end position="410"/>
    </location>
</feature>
<accession>A0A7C8I7Y3</accession>
<evidence type="ECO:0000313" key="6">
    <source>
        <dbReference type="Proteomes" id="UP000481861"/>
    </source>
</evidence>
<comment type="caution">
    <text evidence="5">The sequence shown here is derived from an EMBL/GenBank/DDBJ whole genome shotgun (WGS) entry which is preliminary data.</text>
</comment>
<reference evidence="5 6" key="1">
    <citation type="submission" date="2020-01" db="EMBL/GenBank/DDBJ databases">
        <authorList>
            <consortium name="DOE Joint Genome Institute"/>
            <person name="Haridas S."/>
            <person name="Albert R."/>
            <person name="Binder M."/>
            <person name="Bloem J."/>
            <person name="Labutti K."/>
            <person name="Salamov A."/>
            <person name="Andreopoulos B."/>
            <person name="Baker S.E."/>
            <person name="Barry K."/>
            <person name="Bills G."/>
            <person name="Bluhm B.H."/>
            <person name="Cannon C."/>
            <person name="Castanera R."/>
            <person name="Culley D.E."/>
            <person name="Daum C."/>
            <person name="Ezra D."/>
            <person name="Gonzalez J.B."/>
            <person name="Henrissat B."/>
            <person name="Kuo A."/>
            <person name="Liang C."/>
            <person name="Lipzen A."/>
            <person name="Lutzoni F."/>
            <person name="Magnuson J."/>
            <person name="Mondo S."/>
            <person name="Nolan M."/>
            <person name="Ohm R."/>
            <person name="Pangilinan J."/>
            <person name="Park H.-J.H."/>
            <person name="Ramirez L."/>
            <person name="Alfaro M."/>
            <person name="Sun H."/>
            <person name="Tritt A."/>
            <person name="Yoshinaga Y."/>
            <person name="Zwiers L.-H.L."/>
            <person name="Turgeon B.G."/>
            <person name="Goodwin S.B."/>
            <person name="Spatafora J.W."/>
            <person name="Crous P.W."/>
            <person name="Grigoriev I.V."/>
        </authorList>
    </citation>
    <scope>NUCLEOTIDE SEQUENCE [LARGE SCALE GENOMIC DNA]</scope>
    <source>
        <strain evidence="5 6">CBS 611.86</strain>
    </source>
</reference>
<organism evidence="5 6">
    <name type="scientific">Massariosphaeria phaeospora</name>
    <dbReference type="NCBI Taxonomy" id="100035"/>
    <lineage>
        <taxon>Eukaryota</taxon>
        <taxon>Fungi</taxon>
        <taxon>Dikarya</taxon>
        <taxon>Ascomycota</taxon>
        <taxon>Pezizomycotina</taxon>
        <taxon>Dothideomycetes</taxon>
        <taxon>Pleosporomycetidae</taxon>
        <taxon>Pleosporales</taxon>
        <taxon>Pleosporales incertae sedis</taxon>
        <taxon>Massariosphaeria</taxon>
    </lineage>
</organism>
<evidence type="ECO:0000256" key="2">
    <source>
        <dbReference type="PROSITE-ProRule" id="PRU00117"/>
    </source>
</evidence>
<keyword evidence="1" id="KW-0677">Repeat</keyword>
<dbReference type="InterPro" id="IPR004087">
    <property type="entry name" value="KH_dom"/>
</dbReference>
<dbReference type="CDD" id="cd00105">
    <property type="entry name" value="KH-I"/>
    <property type="match status" value="2"/>
</dbReference>
<dbReference type="SUPFAM" id="SSF54791">
    <property type="entry name" value="Eukaryotic type KH-domain (KH-domain type I)"/>
    <property type="match status" value="3"/>
</dbReference>
<dbReference type="InterPro" id="IPR004088">
    <property type="entry name" value="KH_dom_type_1"/>
</dbReference>
<dbReference type="Gene3D" id="3.30.1370.10">
    <property type="entry name" value="K Homology domain, type 1"/>
    <property type="match status" value="3"/>
</dbReference>
<feature type="domain" description="K Homology" evidence="4">
    <location>
        <begin position="424"/>
        <end position="494"/>
    </location>
</feature>
<evidence type="ECO:0000256" key="1">
    <source>
        <dbReference type="ARBA" id="ARBA00022737"/>
    </source>
</evidence>
<gene>
    <name evidence="5" type="ORF">BDV95DRAFT_490420</name>
</gene>
<feature type="region of interest" description="Disordered" evidence="3">
    <location>
        <begin position="389"/>
        <end position="421"/>
    </location>
</feature>
<feature type="compositionally biased region" description="Basic and acidic residues" evidence="3">
    <location>
        <begin position="145"/>
        <end position="178"/>
    </location>
</feature>
<feature type="region of interest" description="Disordered" evidence="3">
    <location>
        <begin position="100"/>
        <end position="206"/>
    </location>
</feature>
<dbReference type="Pfam" id="PF00013">
    <property type="entry name" value="KH_1"/>
    <property type="match status" value="3"/>
</dbReference>
<feature type="compositionally biased region" description="Low complexity" evidence="3">
    <location>
        <begin position="15"/>
        <end position="27"/>
    </location>
</feature>
<feature type="compositionally biased region" description="Gly residues" evidence="3">
    <location>
        <begin position="501"/>
        <end position="510"/>
    </location>
</feature>
<feature type="region of interest" description="Disordered" evidence="3">
    <location>
        <begin position="496"/>
        <end position="553"/>
    </location>
</feature>
<keyword evidence="2" id="KW-0694">RNA-binding</keyword>
<evidence type="ECO:0000259" key="4">
    <source>
        <dbReference type="SMART" id="SM00322"/>
    </source>
</evidence>
<dbReference type="AlphaFoldDB" id="A0A7C8I7Y3"/>
<feature type="compositionally biased region" description="Basic residues" evidence="3">
    <location>
        <begin position="135"/>
        <end position="144"/>
    </location>
</feature>
<dbReference type="Proteomes" id="UP000481861">
    <property type="component" value="Unassembled WGS sequence"/>
</dbReference>
<sequence length="593" mass="62825">MSATPDISAILAALAARPSATPSQTPQQQPPPQGLPAGYPGALSNPTPPAMPGYNLPHPTNSGSLDLSAIKPVSSGSVSIQDALAKARGFAAQKGLAYDARPGSPAVWTAPGAAPSAYAATVHQEDPRLNGRQFPRSRSRSRSPQRRDNARDSYNPYRDERREDPRRGGTGYSRDRSRSPRGRNTNSPPRGYGARDRSPPPNDNSEVILIDSSLVGLVIGRQGESLRRIERESATRIQFINGPESGPQRQCRITGSQGARLAAKREINRIIEENGGNPARETGHNARSGSKTVVPAAVAVEQQPALRDGEQSSQIMVPDRTVGLIIGRGGETIRDLQERSGCHVNIVGENKSVNGLRPVNLIGSPAAAAHAKELIMEIVDSDTKTMGENNGPPPASVNTNTNTNFSTSNNNRRENFDPYSGGAGKINDTVMVPSDAVGMIIGKGGETIKEMQSTTGCKINVSQASGADIEREIGLVGTRQAIDDAKKAIWDKVDSVKEKNGGGYGGGNRRGGGRDNANFNDSYSQQQPSYGQSHGAGQNLPQAQANAPPQGEAGAADPYAVYGGYQNYLAMWYSSYAQQQQQGGQGDQRPPGA</sequence>
<dbReference type="InterPro" id="IPR036612">
    <property type="entry name" value="KH_dom_type_1_sf"/>
</dbReference>
<dbReference type="PANTHER" id="PTHR10288">
    <property type="entry name" value="KH DOMAIN CONTAINING RNA BINDING PROTEIN"/>
    <property type="match status" value="1"/>
</dbReference>
<feature type="compositionally biased region" description="Polar residues" evidence="3">
    <location>
        <begin position="535"/>
        <end position="547"/>
    </location>
</feature>
<name>A0A7C8I7Y3_9PLEO</name>
<keyword evidence="6" id="KW-1185">Reference proteome</keyword>
<dbReference type="EMBL" id="JAADJZ010000008">
    <property type="protein sequence ID" value="KAF2872914.1"/>
    <property type="molecule type" value="Genomic_DNA"/>
</dbReference>
<dbReference type="GO" id="GO:0003723">
    <property type="term" value="F:RNA binding"/>
    <property type="evidence" value="ECO:0007669"/>
    <property type="project" value="UniProtKB-UniRule"/>
</dbReference>
<feature type="region of interest" description="Disordered" evidence="3">
    <location>
        <begin position="15"/>
        <end position="68"/>
    </location>
</feature>
<feature type="compositionally biased region" description="Low complexity" evidence="3">
    <location>
        <begin position="110"/>
        <end position="120"/>
    </location>
</feature>
<evidence type="ECO:0000256" key="3">
    <source>
        <dbReference type="SAM" id="MobiDB-lite"/>
    </source>
</evidence>
<protein>
    <recommendedName>
        <fullName evidence="4">K Homology domain-containing protein</fullName>
    </recommendedName>
</protein>
<proteinExistence type="predicted"/>
<dbReference type="SMART" id="SM00322">
    <property type="entry name" value="KH"/>
    <property type="match status" value="3"/>
</dbReference>